<organism evidence="3 4">
    <name type="scientific">Polystyrenella longa</name>
    <dbReference type="NCBI Taxonomy" id="2528007"/>
    <lineage>
        <taxon>Bacteria</taxon>
        <taxon>Pseudomonadati</taxon>
        <taxon>Planctomycetota</taxon>
        <taxon>Planctomycetia</taxon>
        <taxon>Planctomycetales</taxon>
        <taxon>Planctomycetaceae</taxon>
        <taxon>Polystyrenella</taxon>
    </lineage>
</organism>
<gene>
    <name evidence="3" type="ORF">Pla110_24800</name>
</gene>
<evidence type="ECO:0000313" key="3">
    <source>
        <dbReference type="EMBL" id="QDU80747.1"/>
    </source>
</evidence>
<dbReference type="InterPro" id="IPR021760">
    <property type="entry name" value="RepC_C"/>
</dbReference>
<dbReference type="Pfam" id="PF11800">
    <property type="entry name" value="RP-C_C"/>
    <property type="match status" value="1"/>
</dbReference>
<evidence type="ECO:0000259" key="1">
    <source>
        <dbReference type="Pfam" id="PF03428"/>
    </source>
</evidence>
<reference evidence="3 4" key="1">
    <citation type="submission" date="2019-02" db="EMBL/GenBank/DDBJ databases">
        <title>Deep-cultivation of Planctomycetes and their phenomic and genomic characterization uncovers novel biology.</title>
        <authorList>
            <person name="Wiegand S."/>
            <person name="Jogler M."/>
            <person name="Boedeker C."/>
            <person name="Pinto D."/>
            <person name="Vollmers J."/>
            <person name="Rivas-Marin E."/>
            <person name="Kohn T."/>
            <person name="Peeters S.H."/>
            <person name="Heuer A."/>
            <person name="Rast P."/>
            <person name="Oberbeckmann S."/>
            <person name="Bunk B."/>
            <person name="Jeske O."/>
            <person name="Meyerdierks A."/>
            <person name="Storesund J.E."/>
            <person name="Kallscheuer N."/>
            <person name="Luecker S."/>
            <person name="Lage O.M."/>
            <person name="Pohl T."/>
            <person name="Merkel B.J."/>
            <person name="Hornburger P."/>
            <person name="Mueller R.-W."/>
            <person name="Bruemmer F."/>
            <person name="Labrenz M."/>
            <person name="Spormann A.M."/>
            <person name="Op den Camp H."/>
            <person name="Overmann J."/>
            <person name="Amann R."/>
            <person name="Jetten M.S.M."/>
            <person name="Mascher T."/>
            <person name="Medema M.H."/>
            <person name="Devos D.P."/>
            <person name="Kaster A.-K."/>
            <person name="Ovreas L."/>
            <person name="Rohde M."/>
            <person name="Galperin M.Y."/>
            <person name="Jogler C."/>
        </authorList>
    </citation>
    <scope>NUCLEOTIDE SEQUENCE [LARGE SCALE GENOMIC DNA]</scope>
    <source>
        <strain evidence="3 4">Pla110</strain>
    </source>
</reference>
<evidence type="ECO:0000259" key="2">
    <source>
        <dbReference type="Pfam" id="PF11800"/>
    </source>
</evidence>
<sequence>MIVQFHSSAVQTELQTLMSLQQVSAHFFSPHVPCSQRLWKGRQFNVMQHISTQTIPFTLSQGGGRIASDRYRHSLAQCDHFRGLAEGTSRYDLLLLVKKVGKLAGFSPRMIQLLDYYMAYTREIDWEEGSRPIVYQSLSRTALDMGVSERQIQKLEQQLFTVGAITWNDSGNHRRFGQRDRTTGRIVYAYGIDLTPLAFLREELEQKLHEKQLRDQAWLETKRQISACRRQIRSLLAEWSLEEGASEHELHAFNARYETIAVQLRTYLDLETLRSLLLRHQSLHEEIMTAMGVGAEDTNPAQETSAEKIASKGSSQNVSKFAHYNYSTQLINNCSPEDLGFQKSEGEPSSPQDIISATGLQHISLSQVLGTASDRFKAYLPLKAGAMDWQDVTEAAYRVREDLSISQQSWGEACELLGRTGAALCVLLTDQANKRSVNPVTKPAGYFRSLINKGRAGELRLHNSIFGLLEQHER</sequence>
<dbReference type="InterPro" id="IPR047611">
    <property type="entry name" value="RepABC_RepC"/>
</dbReference>
<feature type="domain" description="Plasmid replication protein C N-terminal" evidence="1">
    <location>
        <begin position="81"/>
        <end position="237"/>
    </location>
</feature>
<dbReference type="AlphaFoldDB" id="A0A518CNE7"/>
<dbReference type="EMBL" id="CP036281">
    <property type="protein sequence ID" value="QDU80747.1"/>
    <property type="molecule type" value="Genomic_DNA"/>
</dbReference>
<dbReference type="InterPro" id="IPR005090">
    <property type="entry name" value="RepC_N"/>
</dbReference>
<name>A0A518CNE7_9PLAN</name>
<dbReference type="Pfam" id="PF03428">
    <property type="entry name" value="RP-C"/>
    <property type="match status" value="1"/>
</dbReference>
<dbReference type="NCBIfam" id="NF040974">
    <property type="entry name" value="RepABC_RepC"/>
    <property type="match status" value="1"/>
</dbReference>
<accession>A0A518CNE7</accession>
<dbReference type="Proteomes" id="UP000317178">
    <property type="component" value="Chromosome"/>
</dbReference>
<proteinExistence type="predicted"/>
<evidence type="ECO:0000313" key="4">
    <source>
        <dbReference type="Proteomes" id="UP000317178"/>
    </source>
</evidence>
<dbReference type="KEGG" id="plon:Pla110_24800"/>
<keyword evidence="4" id="KW-1185">Reference proteome</keyword>
<feature type="domain" description="Plasmid replication protein C C-terminal" evidence="2">
    <location>
        <begin position="373"/>
        <end position="470"/>
    </location>
</feature>
<protein>
    <submittedName>
        <fullName evidence="3">Uncharacterized protein</fullName>
    </submittedName>
</protein>